<gene>
    <name evidence="6" type="ORF">SAMN05421732_107102</name>
</gene>
<evidence type="ECO:0000313" key="6">
    <source>
        <dbReference type="EMBL" id="SDC49219.1"/>
    </source>
</evidence>
<dbReference type="Pfam" id="PF00132">
    <property type="entry name" value="Hexapep"/>
    <property type="match status" value="1"/>
</dbReference>
<dbReference type="OrthoDB" id="9800846at2"/>
<evidence type="ECO:0000313" key="7">
    <source>
        <dbReference type="Proteomes" id="UP000243468"/>
    </source>
</evidence>
<dbReference type="GO" id="GO:0006535">
    <property type="term" value="P:cysteine biosynthetic process from serine"/>
    <property type="evidence" value="ECO:0007669"/>
    <property type="project" value="InterPro"/>
</dbReference>
<dbReference type="RefSeq" id="WP_092820088.1">
    <property type="nucleotide sequence ID" value="NZ_BAABKJ010000009.1"/>
</dbReference>
<evidence type="ECO:0000256" key="3">
    <source>
        <dbReference type="ARBA" id="ARBA00022737"/>
    </source>
</evidence>
<evidence type="ECO:0000256" key="2">
    <source>
        <dbReference type="ARBA" id="ARBA00022679"/>
    </source>
</evidence>
<dbReference type="CDD" id="cd03354">
    <property type="entry name" value="LbH_SAT"/>
    <property type="match status" value="1"/>
</dbReference>
<dbReference type="InterPro" id="IPR011004">
    <property type="entry name" value="Trimer_LpxA-like_sf"/>
</dbReference>
<keyword evidence="2 5" id="KW-0808">Transferase</keyword>
<reference evidence="7" key="1">
    <citation type="submission" date="2016-09" db="EMBL/GenBank/DDBJ databases">
        <authorList>
            <person name="Varghese N."/>
            <person name="Submissions S."/>
        </authorList>
    </citation>
    <scope>NUCLEOTIDE SEQUENCE [LARGE SCALE GENOMIC DNA]</scope>
    <source>
        <strain evidence="7">ANC 4667</strain>
    </source>
</reference>
<keyword evidence="3" id="KW-0677">Repeat</keyword>
<dbReference type="PIRSF" id="PIRSF000441">
    <property type="entry name" value="CysE"/>
    <property type="match status" value="1"/>
</dbReference>
<evidence type="ECO:0000256" key="4">
    <source>
        <dbReference type="ARBA" id="ARBA00023315"/>
    </source>
</evidence>
<keyword evidence="4 5" id="KW-0012">Acyltransferase</keyword>
<dbReference type="InterPro" id="IPR045304">
    <property type="entry name" value="LbH_SAT"/>
</dbReference>
<comment type="catalytic activity">
    <reaction evidence="5">
        <text>L-serine + acetyl-CoA = O-acetyl-L-serine + CoA</text>
        <dbReference type="Rhea" id="RHEA:24560"/>
        <dbReference type="ChEBI" id="CHEBI:33384"/>
        <dbReference type="ChEBI" id="CHEBI:57287"/>
        <dbReference type="ChEBI" id="CHEBI:57288"/>
        <dbReference type="ChEBI" id="CHEBI:58340"/>
        <dbReference type="EC" id="2.3.1.30"/>
    </reaction>
</comment>
<dbReference type="STRING" id="1226327.SAMN05421732_107102"/>
<dbReference type="PANTHER" id="PTHR42811">
    <property type="entry name" value="SERINE ACETYLTRANSFERASE"/>
    <property type="match status" value="1"/>
</dbReference>
<dbReference type="GO" id="GO:0005737">
    <property type="term" value="C:cytoplasm"/>
    <property type="evidence" value="ECO:0007669"/>
    <property type="project" value="InterPro"/>
</dbReference>
<accession>A0A1G6M176</accession>
<dbReference type="AlphaFoldDB" id="A0A1G6M176"/>
<comment type="similarity">
    <text evidence="1 5">Belongs to the transferase hexapeptide repeat family.</text>
</comment>
<dbReference type="InterPro" id="IPR005881">
    <property type="entry name" value="Ser_O-AcTrfase"/>
</dbReference>
<organism evidence="6 7">
    <name type="scientific">Acinetobacter kookii</name>
    <dbReference type="NCBI Taxonomy" id="1226327"/>
    <lineage>
        <taxon>Bacteria</taxon>
        <taxon>Pseudomonadati</taxon>
        <taxon>Pseudomonadota</taxon>
        <taxon>Gammaproteobacteria</taxon>
        <taxon>Moraxellales</taxon>
        <taxon>Moraxellaceae</taxon>
        <taxon>Acinetobacter</taxon>
    </lineage>
</organism>
<name>A0A1G6M176_9GAMM</name>
<dbReference type="InterPro" id="IPR018357">
    <property type="entry name" value="Hexapep_transf_CS"/>
</dbReference>
<keyword evidence="7" id="KW-1185">Reference proteome</keyword>
<dbReference type="EMBL" id="FMYO01000007">
    <property type="protein sequence ID" value="SDC49219.1"/>
    <property type="molecule type" value="Genomic_DNA"/>
</dbReference>
<evidence type="ECO:0000256" key="5">
    <source>
        <dbReference type="PIRNR" id="PIRNR000441"/>
    </source>
</evidence>
<dbReference type="InterPro" id="IPR001451">
    <property type="entry name" value="Hexapep"/>
</dbReference>
<evidence type="ECO:0000256" key="1">
    <source>
        <dbReference type="ARBA" id="ARBA00007274"/>
    </source>
</evidence>
<dbReference type="Gene3D" id="2.160.10.10">
    <property type="entry name" value="Hexapeptide repeat proteins"/>
    <property type="match status" value="1"/>
</dbReference>
<dbReference type="Proteomes" id="UP000243468">
    <property type="component" value="Unassembled WGS sequence"/>
</dbReference>
<dbReference type="PROSITE" id="PS00101">
    <property type="entry name" value="HEXAPEP_TRANSFERASES"/>
    <property type="match status" value="1"/>
</dbReference>
<protein>
    <recommendedName>
        <fullName evidence="5">Serine acetyltransferase</fullName>
        <ecNumber evidence="5">2.3.1.30</ecNumber>
    </recommendedName>
</protein>
<proteinExistence type="inferred from homology"/>
<sequence length="179" mass="19700">MIVKYIKSDLYRYTGKISFKLFLKNYLFNRGFNFSVWLRLASAKSIWAKFAYPIYYYKKKQYGIDIHITTKIGYGLYIGHGGPLVVNPSTVIGNNVNLSQFSTIGANGGRQAAEIGDNVYIGPQVCIVNHVKIGSNATIGAGSVVTKDIPEGATAAGNYAKVLHMNNPGGLVNRRWTDL</sequence>
<dbReference type="SUPFAM" id="SSF51161">
    <property type="entry name" value="Trimeric LpxA-like enzymes"/>
    <property type="match status" value="1"/>
</dbReference>
<dbReference type="EC" id="2.3.1.30" evidence="5"/>
<dbReference type="GO" id="GO:0009001">
    <property type="term" value="F:serine O-acetyltransferase activity"/>
    <property type="evidence" value="ECO:0007669"/>
    <property type="project" value="UniProtKB-EC"/>
</dbReference>